<evidence type="ECO:0000259" key="2">
    <source>
        <dbReference type="PROSITE" id="PS50802"/>
    </source>
</evidence>
<feature type="region of interest" description="Disordered" evidence="1">
    <location>
        <begin position="247"/>
        <end position="446"/>
    </location>
</feature>
<evidence type="ECO:0000313" key="3">
    <source>
        <dbReference type="EMBL" id="CAF4544933.1"/>
    </source>
</evidence>
<organism evidence="3 4">
    <name type="scientific">Rotaria socialis</name>
    <dbReference type="NCBI Taxonomy" id="392032"/>
    <lineage>
        <taxon>Eukaryota</taxon>
        <taxon>Metazoa</taxon>
        <taxon>Spiralia</taxon>
        <taxon>Gnathifera</taxon>
        <taxon>Rotifera</taxon>
        <taxon>Eurotatoria</taxon>
        <taxon>Bdelloidea</taxon>
        <taxon>Philodinida</taxon>
        <taxon>Philodinidae</taxon>
        <taxon>Rotaria</taxon>
    </lineage>
</organism>
<dbReference type="CDD" id="cd22791">
    <property type="entry name" value="OTU_VRTN"/>
    <property type="match status" value="1"/>
</dbReference>
<proteinExistence type="predicted"/>
<feature type="compositionally biased region" description="Basic and acidic residues" evidence="1">
    <location>
        <begin position="322"/>
        <end position="348"/>
    </location>
</feature>
<dbReference type="EMBL" id="CAJOBO010005467">
    <property type="protein sequence ID" value="CAF4544933.1"/>
    <property type="molecule type" value="Genomic_DNA"/>
</dbReference>
<dbReference type="InterPro" id="IPR046700">
    <property type="entry name" value="DUF6570"/>
</dbReference>
<dbReference type="InterPro" id="IPR025476">
    <property type="entry name" value="Helitron_helicase-like"/>
</dbReference>
<feature type="compositionally biased region" description="Polar residues" evidence="1">
    <location>
        <begin position="247"/>
        <end position="257"/>
    </location>
</feature>
<comment type="caution">
    <text evidence="3">The sequence shown here is derived from an EMBL/GenBank/DDBJ whole genome shotgun (WGS) entry which is preliminary data.</text>
</comment>
<dbReference type="InterPro" id="IPR047273">
    <property type="entry name" value="VRTN_OTU_dom"/>
</dbReference>
<reference evidence="3" key="1">
    <citation type="submission" date="2021-02" db="EMBL/GenBank/DDBJ databases">
        <authorList>
            <person name="Nowell W R."/>
        </authorList>
    </citation>
    <scope>NUCLEOTIDE SEQUENCE</scope>
</reference>
<accession>A0A820YBA6</accession>
<feature type="compositionally biased region" description="Basic and acidic residues" evidence="1">
    <location>
        <begin position="409"/>
        <end position="420"/>
    </location>
</feature>
<gene>
    <name evidence="3" type="ORF">HFQ381_LOCUS30543</name>
</gene>
<feature type="compositionally biased region" description="Basic and acidic residues" evidence="1">
    <location>
        <begin position="367"/>
        <end position="394"/>
    </location>
</feature>
<dbReference type="Gene3D" id="3.90.70.80">
    <property type="match status" value="1"/>
</dbReference>
<dbReference type="Pfam" id="PF14214">
    <property type="entry name" value="Helitron_like_N"/>
    <property type="match status" value="1"/>
</dbReference>
<feature type="compositionally biased region" description="Polar residues" evidence="1">
    <location>
        <begin position="307"/>
        <end position="320"/>
    </location>
</feature>
<sequence length="1102" mass="126404">MNRSQKFARFLQLLEKASESVMYYDEIASTVKRIQNIEALMIPIQFNPDQVFDERKYLVDAVAKTYLRKATDDVQHLIPVEVVADGNCLYNSILLLMNNSMITTSELRVRTVIELVVNGAYYTRMYSQFIGLLDIAIKAICKNYTYSELYEIAALCNILRCNIRSIYPRIDFREDMEILNNSFRPTSPIIANCSITIFWSHALNEIDVRAQNNMTWSPNHFVPLMSPPAYDDSDNINHQSVSKVVTPEKQTFKNNAPIQIRIPEFQGSPSRRRRSEHNNETGFAQSTATDAIRQAQNGIHKQRQRAVEQQINPNQENLVNETAEHRRIRLEKQKQRDQSNRSNETNEKRKIRLENQNQRTKSNRLNETSEEREIRLEKQRRLDKSNETPEERQIRLKKVKELAQSSRMNETEEQRQIRLEKQRKRSQANRAKKIAEKSTSNTLNTQQQNLSAKLNETEPISLCDTHDTHHFTSNEDINKKHKSSISSLWPEFISRNLKEDCLQKFIQKMSMAALSEATCAVCNGFIKKNIAILGTSTSNSSYVQYDNGIILYVNGSIPKFSPANNMWLGDTPPELQGLTIPEENLISLYRHNSCVIKLHSPFHSATTAQAALKGNCITFLQSLPNIVNSLPLKLDDLCDTLKVIFVGAHRPERVHLKKVLTVRKKKVTQALHWLKQNNILYQNIEINLHNINQLPEDDVPEAIMLTMEQKIGDEEIPPERVGYAPDPLDDPTESRNSDTIPISNSGVLDVNGSTVTSDEIKNYVLRKIKNDKATEQMDIESIYVIPHSSKPVNEYFNPKLLIGLYPTLFCYGYVSPEDKSRPVEIKLREHIRYLLSYDDRRFETSHSFIFVVFNLLQRRDACFHAQLIATKPYFQASAQEIQSLNSNDIEMALNKSQNNTFSSTSNASLHKLLNHIKTIGGRVMGSTYSRTALRTRIHALIYNQGLPSIFLTLNPADIHSPVALYFAGVKLDLDNIQIEQLMTTYKRAEIIASHPVATAKFFHLLITNILDTMIVGGVLGPVKAYFGTVENQGRGSLHLHLLIWLDHDFKPSDLKEKIQNVDFREKLKEYLEDIIKEDLDKFKGNRTFANPDSITSFNPFHT</sequence>
<dbReference type="AlphaFoldDB" id="A0A820YBA6"/>
<feature type="compositionally biased region" description="Polar residues" evidence="1">
    <location>
        <begin position="354"/>
        <end position="366"/>
    </location>
</feature>
<evidence type="ECO:0000313" key="4">
    <source>
        <dbReference type="Proteomes" id="UP000663851"/>
    </source>
</evidence>
<name>A0A820YBA6_9BILA</name>
<protein>
    <recommendedName>
        <fullName evidence="2">OTU domain-containing protein</fullName>
    </recommendedName>
</protein>
<dbReference type="PROSITE" id="PS50802">
    <property type="entry name" value="OTU"/>
    <property type="match status" value="1"/>
</dbReference>
<dbReference type="Pfam" id="PF02338">
    <property type="entry name" value="OTU"/>
    <property type="match status" value="1"/>
</dbReference>
<dbReference type="InterPro" id="IPR003323">
    <property type="entry name" value="OTU_dom"/>
</dbReference>
<feature type="compositionally biased region" description="Basic residues" evidence="1">
    <location>
        <begin position="421"/>
        <end position="432"/>
    </location>
</feature>
<dbReference type="Proteomes" id="UP000663851">
    <property type="component" value="Unassembled WGS sequence"/>
</dbReference>
<feature type="compositionally biased region" description="Polar residues" evidence="1">
    <location>
        <begin position="280"/>
        <end position="299"/>
    </location>
</feature>
<feature type="region of interest" description="Disordered" evidence="1">
    <location>
        <begin position="717"/>
        <end position="743"/>
    </location>
</feature>
<dbReference type="Pfam" id="PF20209">
    <property type="entry name" value="DUF6570"/>
    <property type="match status" value="1"/>
</dbReference>
<feature type="domain" description="OTU" evidence="2">
    <location>
        <begin position="77"/>
        <end position="189"/>
    </location>
</feature>
<feature type="compositionally biased region" description="Polar residues" evidence="1">
    <location>
        <begin position="437"/>
        <end position="446"/>
    </location>
</feature>
<evidence type="ECO:0000256" key="1">
    <source>
        <dbReference type="SAM" id="MobiDB-lite"/>
    </source>
</evidence>